<reference evidence="4 5" key="1">
    <citation type="journal article" date="2016" name="Nat. Commun.">
        <title>Thousands of microbial genomes shed light on interconnected biogeochemical processes in an aquifer system.</title>
        <authorList>
            <person name="Anantharaman K."/>
            <person name="Brown C.T."/>
            <person name="Hug L.A."/>
            <person name="Sharon I."/>
            <person name="Castelle C.J."/>
            <person name="Probst A.J."/>
            <person name="Thomas B.C."/>
            <person name="Singh A."/>
            <person name="Wilkins M.J."/>
            <person name="Karaoz U."/>
            <person name="Brodie E.L."/>
            <person name="Williams K.H."/>
            <person name="Hubbard S.S."/>
            <person name="Banfield J.F."/>
        </authorList>
    </citation>
    <scope>NUCLEOTIDE SEQUENCE [LARGE SCALE GENOMIC DNA]</scope>
</reference>
<dbReference type="Pfam" id="PF00886">
    <property type="entry name" value="Ribosomal_S16"/>
    <property type="match status" value="1"/>
</dbReference>
<dbReference type="InterPro" id="IPR023803">
    <property type="entry name" value="Ribosomal_bS16_dom_sf"/>
</dbReference>
<comment type="similarity">
    <text evidence="3">Belongs to the bacterial ribosomal protein bS16 family.</text>
</comment>
<dbReference type="HAMAP" id="MF_00385">
    <property type="entry name" value="Ribosomal_bS16"/>
    <property type="match status" value="1"/>
</dbReference>
<dbReference type="STRING" id="1797729.A3A60_01055"/>
<dbReference type="GO" id="GO:0006412">
    <property type="term" value="P:translation"/>
    <property type="evidence" value="ECO:0007669"/>
    <property type="project" value="UniProtKB-UniRule"/>
</dbReference>
<name>A0A1F5HXV5_9BACT</name>
<dbReference type="InterPro" id="IPR000307">
    <property type="entry name" value="Ribosomal_bS16"/>
</dbReference>
<dbReference type="PANTHER" id="PTHR12919">
    <property type="entry name" value="30S RIBOSOMAL PROTEIN S16"/>
    <property type="match status" value="1"/>
</dbReference>
<evidence type="ECO:0000313" key="5">
    <source>
        <dbReference type="Proteomes" id="UP000179227"/>
    </source>
</evidence>
<dbReference type="GO" id="GO:0015935">
    <property type="term" value="C:small ribosomal subunit"/>
    <property type="evidence" value="ECO:0007669"/>
    <property type="project" value="TreeGrafter"/>
</dbReference>
<dbReference type="Gene3D" id="3.30.1320.10">
    <property type="match status" value="1"/>
</dbReference>
<dbReference type="AlphaFoldDB" id="A0A1F5HXV5"/>
<dbReference type="EMBL" id="MFBS01000030">
    <property type="protein sequence ID" value="OGE08926.1"/>
    <property type="molecule type" value="Genomic_DNA"/>
</dbReference>
<accession>A0A1F5HXV5</accession>
<evidence type="ECO:0000256" key="1">
    <source>
        <dbReference type="ARBA" id="ARBA00022980"/>
    </source>
</evidence>
<dbReference type="Proteomes" id="UP000179227">
    <property type="component" value="Unassembled WGS sequence"/>
</dbReference>
<sequence>MSVRIRLAKTGKTHQVSYRIVAQDAKSKRDGRFLEILGYFQPYIKSPENLKMDRQKIDLWLSKGAKPTEAVFRLLQKKTG</sequence>
<evidence type="ECO:0000256" key="2">
    <source>
        <dbReference type="ARBA" id="ARBA00023274"/>
    </source>
</evidence>
<dbReference type="GO" id="GO:0005737">
    <property type="term" value="C:cytoplasm"/>
    <property type="evidence" value="ECO:0007669"/>
    <property type="project" value="UniProtKB-ARBA"/>
</dbReference>
<keyword evidence="1 3" id="KW-0689">Ribosomal protein</keyword>
<evidence type="ECO:0000256" key="3">
    <source>
        <dbReference type="HAMAP-Rule" id="MF_00385"/>
    </source>
</evidence>
<gene>
    <name evidence="3" type="primary">rpsP</name>
    <name evidence="4" type="ORF">A3A60_01055</name>
</gene>
<proteinExistence type="inferred from homology"/>
<dbReference type="NCBIfam" id="TIGR00002">
    <property type="entry name" value="S16"/>
    <property type="match status" value="1"/>
</dbReference>
<comment type="caution">
    <text evidence="4">The sequence shown here is derived from an EMBL/GenBank/DDBJ whole genome shotgun (WGS) entry which is preliminary data.</text>
</comment>
<keyword evidence="2 3" id="KW-0687">Ribonucleoprotein</keyword>
<evidence type="ECO:0000313" key="4">
    <source>
        <dbReference type="EMBL" id="OGE08926.1"/>
    </source>
</evidence>
<dbReference type="PANTHER" id="PTHR12919:SF20">
    <property type="entry name" value="SMALL RIBOSOMAL SUBUNIT PROTEIN BS16M"/>
    <property type="match status" value="1"/>
</dbReference>
<dbReference type="SUPFAM" id="SSF54565">
    <property type="entry name" value="Ribosomal protein S16"/>
    <property type="match status" value="1"/>
</dbReference>
<protein>
    <recommendedName>
        <fullName evidence="3">Small ribosomal subunit protein bS16</fullName>
    </recommendedName>
</protein>
<dbReference type="GO" id="GO:0003735">
    <property type="term" value="F:structural constituent of ribosome"/>
    <property type="evidence" value="ECO:0007669"/>
    <property type="project" value="InterPro"/>
</dbReference>
<organism evidence="4 5">
    <name type="scientific">Candidatus Curtissbacteria bacterium RIFCSPLOWO2_01_FULL_42_26</name>
    <dbReference type="NCBI Taxonomy" id="1797729"/>
    <lineage>
        <taxon>Bacteria</taxon>
        <taxon>Candidatus Curtissiibacteriota</taxon>
    </lineage>
</organism>